<evidence type="ECO:0000256" key="5">
    <source>
        <dbReference type="ARBA" id="ARBA00022840"/>
    </source>
</evidence>
<dbReference type="Pfam" id="PF01425">
    <property type="entry name" value="Amidase"/>
    <property type="match status" value="1"/>
</dbReference>
<proteinExistence type="inferred from homology"/>
<dbReference type="NCBIfam" id="TIGR00132">
    <property type="entry name" value="gatA"/>
    <property type="match status" value="1"/>
</dbReference>
<reference evidence="9" key="1">
    <citation type="submission" date="2011-09" db="EMBL/GenBank/DDBJ databases">
        <title>The permanent draft genome of Mucilaginibacter paludis DSM 18603.</title>
        <authorList>
            <consortium name="US DOE Joint Genome Institute (JGI-PGF)"/>
            <person name="Lucas S."/>
            <person name="Han J."/>
            <person name="Lapidus A."/>
            <person name="Bruce D."/>
            <person name="Goodwin L."/>
            <person name="Pitluck S."/>
            <person name="Peters L."/>
            <person name="Kyrpides N."/>
            <person name="Mavromatis K."/>
            <person name="Ivanova N."/>
            <person name="Mikhailova N."/>
            <person name="Held B."/>
            <person name="Detter J.C."/>
            <person name="Tapia R."/>
            <person name="Han C."/>
            <person name="Land M."/>
            <person name="Hauser L."/>
            <person name="Markowitz V."/>
            <person name="Cheng J.-F."/>
            <person name="Hugenholtz P."/>
            <person name="Woyke T."/>
            <person name="Wu D."/>
            <person name="Tindall B."/>
            <person name="Brambilla E."/>
            <person name="Klenk H.-P."/>
            <person name="Eisen J.A."/>
        </authorList>
    </citation>
    <scope>NUCLEOTIDE SEQUENCE [LARGE SCALE GENOMIC DNA]</scope>
    <source>
        <strain evidence="9">DSM 18603</strain>
    </source>
</reference>
<evidence type="ECO:0000256" key="4">
    <source>
        <dbReference type="ARBA" id="ARBA00022741"/>
    </source>
</evidence>
<dbReference type="PANTHER" id="PTHR11895">
    <property type="entry name" value="TRANSAMIDASE"/>
    <property type="match status" value="1"/>
</dbReference>
<dbReference type="HAMAP" id="MF_00120">
    <property type="entry name" value="GatA"/>
    <property type="match status" value="1"/>
</dbReference>
<dbReference type="GO" id="GO:0030956">
    <property type="term" value="C:glutamyl-tRNA(Gln) amidotransferase complex"/>
    <property type="evidence" value="ECO:0007669"/>
    <property type="project" value="InterPro"/>
</dbReference>
<protein>
    <recommendedName>
        <fullName evidence="2 7">Glutamyl-tRNA(Gln) amidotransferase subunit A</fullName>
        <shortName evidence="7">Glu-ADT subunit A</shortName>
        <ecNumber evidence="7">6.3.5.7</ecNumber>
    </recommendedName>
</protein>
<evidence type="ECO:0000256" key="6">
    <source>
        <dbReference type="ARBA" id="ARBA00022917"/>
    </source>
</evidence>
<feature type="domain" description="Amidase" evidence="8">
    <location>
        <begin position="35"/>
        <end position="475"/>
    </location>
</feature>
<feature type="active site" description="Charge relay system" evidence="7">
    <location>
        <position position="87"/>
    </location>
</feature>
<feature type="active site" description="Charge relay system" evidence="7">
    <location>
        <position position="162"/>
    </location>
</feature>
<keyword evidence="6 7" id="KW-0648">Protein biosynthesis</keyword>
<comment type="catalytic activity">
    <reaction evidence="7">
        <text>L-glutamyl-tRNA(Gln) + L-glutamine + ATP + H2O = L-glutaminyl-tRNA(Gln) + L-glutamate + ADP + phosphate + H(+)</text>
        <dbReference type="Rhea" id="RHEA:17521"/>
        <dbReference type="Rhea" id="RHEA-COMP:9681"/>
        <dbReference type="Rhea" id="RHEA-COMP:9684"/>
        <dbReference type="ChEBI" id="CHEBI:15377"/>
        <dbReference type="ChEBI" id="CHEBI:15378"/>
        <dbReference type="ChEBI" id="CHEBI:29985"/>
        <dbReference type="ChEBI" id="CHEBI:30616"/>
        <dbReference type="ChEBI" id="CHEBI:43474"/>
        <dbReference type="ChEBI" id="CHEBI:58359"/>
        <dbReference type="ChEBI" id="CHEBI:78520"/>
        <dbReference type="ChEBI" id="CHEBI:78521"/>
        <dbReference type="ChEBI" id="CHEBI:456216"/>
        <dbReference type="EC" id="6.3.5.7"/>
    </reaction>
</comment>
<name>H1Y515_9SPHI</name>
<dbReference type="SUPFAM" id="SSF75304">
    <property type="entry name" value="Amidase signature (AS) enzymes"/>
    <property type="match status" value="1"/>
</dbReference>
<dbReference type="AlphaFoldDB" id="H1Y515"/>
<dbReference type="EMBL" id="CM001403">
    <property type="protein sequence ID" value="EHQ28343.1"/>
    <property type="molecule type" value="Genomic_DNA"/>
</dbReference>
<evidence type="ECO:0000256" key="2">
    <source>
        <dbReference type="ARBA" id="ARBA00014428"/>
    </source>
</evidence>
<dbReference type="InterPro" id="IPR023631">
    <property type="entry name" value="Amidase_dom"/>
</dbReference>
<dbReference type="EC" id="6.3.5.7" evidence="7"/>
<dbReference type="InterPro" id="IPR000120">
    <property type="entry name" value="Amidase"/>
</dbReference>
<sequence>MYNKFFYFRPMTKLYYTLSDIQTAIQQGETSVVALVEAYLDNIKTFGHLNAFNEVFADEALLLAQDVDLKIQQGTAGRLAGMVIAIKDNICYKGHQVTASSKILEGFTSIFSSTVVERLLAEDVIIIGRCNCDEFAMGGSNETSYLGPVKNFADETRVSGGSSGGSAVAVQAGMCHAALGTDTGGSVRQPAAFCGVIGLKPTYGRVSRYGLIAYASSFDQAGPITKSIEDAALLLEIISGADERDATVADLPVPAYSDDLNFTGKKRIAYISEALSSNGVDVQQKDLLNAYIERLRQEGHVVEPVSFDLMDYVVPTYYILTTAEASSNLARYDGVHYGYRSPNATDLESTYKRSRSEGFGKEVKRRIMLGTFVLSAGYYDAYYAKAQKIRRMIRDRTNDILNQYDFILIPTSPTPAFEIGEQIKDPVVRYLADIFTVQASLAGIPAISLPLGNNTEGLPLALQLLTKSFAESDLLKFSKYILELSKN</sequence>
<dbReference type="GO" id="GO:0050567">
    <property type="term" value="F:glutaminyl-tRNA synthase (glutamine-hydrolyzing) activity"/>
    <property type="evidence" value="ECO:0007669"/>
    <property type="project" value="UniProtKB-UniRule"/>
</dbReference>
<keyword evidence="3 7" id="KW-0436">Ligase</keyword>
<comment type="subunit">
    <text evidence="1 7">Heterotrimer of A, B and C subunits.</text>
</comment>
<comment type="function">
    <text evidence="7">Allows the formation of correctly charged Gln-tRNA(Gln) through the transamidation of misacylated Glu-tRNA(Gln) in organisms which lack glutaminyl-tRNA synthetase. The reaction takes place in the presence of glutamine and ATP through an activated gamma-phospho-Glu-tRNA(Gln).</text>
</comment>
<gene>
    <name evidence="7" type="primary">gatA</name>
    <name evidence="9" type="ORF">Mucpa_4252</name>
</gene>
<dbReference type="Gene3D" id="3.90.1300.10">
    <property type="entry name" value="Amidase signature (AS) domain"/>
    <property type="match status" value="1"/>
</dbReference>
<dbReference type="eggNOG" id="COG0154">
    <property type="taxonomic scope" value="Bacteria"/>
</dbReference>
<dbReference type="PANTHER" id="PTHR11895:SF7">
    <property type="entry name" value="GLUTAMYL-TRNA(GLN) AMIDOTRANSFERASE SUBUNIT A, MITOCHONDRIAL"/>
    <property type="match status" value="1"/>
</dbReference>
<evidence type="ECO:0000259" key="8">
    <source>
        <dbReference type="Pfam" id="PF01425"/>
    </source>
</evidence>
<evidence type="ECO:0000256" key="7">
    <source>
        <dbReference type="HAMAP-Rule" id="MF_00120"/>
    </source>
</evidence>
<keyword evidence="10" id="KW-1185">Reference proteome</keyword>
<evidence type="ECO:0000256" key="3">
    <source>
        <dbReference type="ARBA" id="ARBA00022598"/>
    </source>
</evidence>
<keyword evidence="5 7" id="KW-0067">ATP-binding</keyword>
<evidence type="ECO:0000256" key="1">
    <source>
        <dbReference type="ARBA" id="ARBA00011123"/>
    </source>
</evidence>
<evidence type="ECO:0000313" key="10">
    <source>
        <dbReference type="Proteomes" id="UP000002774"/>
    </source>
</evidence>
<dbReference type="InterPro" id="IPR004412">
    <property type="entry name" value="GatA"/>
</dbReference>
<comment type="similarity">
    <text evidence="7">Belongs to the amidase family. GatA subfamily.</text>
</comment>
<evidence type="ECO:0000313" key="9">
    <source>
        <dbReference type="EMBL" id="EHQ28343.1"/>
    </source>
</evidence>
<dbReference type="HOGENOM" id="CLU_009600_0_3_10"/>
<accession>H1Y515</accession>
<dbReference type="InterPro" id="IPR036928">
    <property type="entry name" value="AS_sf"/>
</dbReference>
<dbReference type="STRING" id="714943.Mucpa_4252"/>
<dbReference type="GO" id="GO:0005524">
    <property type="term" value="F:ATP binding"/>
    <property type="evidence" value="ECO:0007669"/>
    <property type="project" value="UniProtKB-KW"/>
</dbReference>
<dbReference type="Proteomes" id="UP000002774">
    <property type="component" value="Chromosome"/>
</dbReference>
<keyword evidence="4 7" id="KW-0547">Nucleotide-binding</keyword>
<dbReference type="GO" id="GO:0006412">
    <property type="term" value="P:translation"/>
    <property type="evidence" value="ECO:0007669"/>
    <property type="project" value="UniProtKB-UniRule"/>
</dbReference>
<organism evidence="9 10">
    <name type="scientific">Mucilaginibacter paludis DSM 18603</name>
    <dbReference type="NCBI Taxonomy" id="714943"/>
    <lineage>
        <taxon>Bacteria</taxon>
        <taxon>Pseudomonadati</taxon>
        <taxon>Bacteroidota</taxon>
        <taxon>Sphingobacteriia</taxon>
        <taxon>Sphingobacteriales</taxon>
        <taxon>Sphingobacteriaceae</taxon>
        <taxon>Mucilaginibacter</taxon>
    </lineage>
</organism>
<dbReference type="GO" id="GO:0016740">
    <property type="term" value="F:transferase activity"/>
    <property type="evidence" value="ECO:0007669"/>
    <property type="project" value="UniProtKB-KW"/>
</dbReference>
<feature type="active site" description="Acyl-ester intermediate" evidence="7">
    <location>
        <position position="186"/>
    </location>
</feature>